<name>A0A6C2TXN5_PONDE</name>
<dbReference type="PANTHER" id="PTHR43772:SF2">
    <property type="entry name" value="PUTATIVE (AFU_ORTHOLOGUE AFUA_2G04480)-RELATED"/>
    <property type="match status" value="1"/>
</dbReference>
<dbReference type="Gene3D" id="2.115.10.20">
    <property type="entry name" value="Glycosyl hydrolase domain, family 43"/>
    <property type="match status" value="1"/>
</dbReference>
<dbReference type="GO" id="GO:0045493">
    <property type="term" value="P:xylan catabolic process"/>
    <property type="evidence" value="ECO:0007669"/>
    <property type="project" value="UniProtKB-KW"/>
</dbReference>
<accession>A0A6C2TXN5</accession>
<dbReference type="InterPro" id="IPR052176">
    <property type="entry name" value="Glycosyl_Hydrlase_43_Enz"/>
</dbReference>
<keyword evidence="4" id="KW-1185">Reference proteome</keyword>
<evidence type="ECO:0008006" key="5">
    <source>
        <dbReference type="Google" id="ProtNLM"/>
    </source>
</evidence>
<proteinExistence type="predicted"/>
<dbReference type="PANTHER" id="PTHR43772">
    <property type="entry name" value="ENDO-1,4-BETA-XYLANASE"/>
    <property type="match status" value="1"/>
</dbReference>
<evidence type="ECO:0000313" key="3">
    <source>
        <dbReference type="EMBL" id="VGO12362.1"/>
    </source>
</evidence>
<evidence type="ECO:0000256" key="1">
    <source>
        <dbReference type="ARBA" id="ARBA00022651"/>
    </source>
</evidence>
<keyword evidence="2" id="KW-0119">Carbohydrate metabolism</keyword>
<keyword evidence="1" id="KW-0858">Xylan degradation</keyword>
<dbReference type="AlphaFoldDB" id="A0A6C2TXN5"/>
<reference evidence="3 4" key="1">
    <citation type="submission" date="2019-04" db="EMBL/GenBank/DDBJ databases">
        <authorList>
            <person name="Van Vliet M D."/>
        </authorList>
    </citation>
    <scope>NUCLEOTIDE SEQUENCE [LARGE SCALE GENOMIC DNA]</scope>
    <source>
        <strain evidence="3 4">F1</strain>
    </source>
</reference>
<sequence length="351" mass="39648">MARLFERGLSFAFMIALVVRAEEPLDLGARMQPVPRAAVFQDEGWFTWGGSMVQGDDGRYYLCYSRWPYDVQMKGWITHSQIACAVADHPLGPYRFSHKVLEGRGDGFFDATMVHNPHIHKFDGTYYLYYIGATAQPKFEATRRTQRIGVATAPSIHGPWKRLDKPLLDVSPDSFDSQFTTNPSVVEHNGRYVMLYKCLGKNKKVFHGVAFSDSPTGPFKKHGQPIFTHETHPFPAEDPFIFPYHGKLHAILSDHAVFTGIKQALCLFTSENGIDWEPAVIPLISDRTVTWEDGTQEKLADLERPQIYFGADGEPMVLFCAATHVKRAPGNTFNIHIPLNRGLLLNPEEHE</sequence>
<organism evidence="3 4">
    <name type="scientific">Pontiella desulfatans</name>
    <dbReference type="NCBI Taxonomy" id="2750659"/>
    <lineage>
        <taxon>Bacteria</taxon>
        <taxon>Pseudomonadati</taxon>
        <taxon>Kiritimatiellota</taxon>
        <taxon>Kiritimatiellia</taxon>
        <taxon>Kiritimatiellales</taxon>
        <taxon>Pontiellaceae</taxon>
        <taxon>Pontiella</taxon>
    </lineage>
</organism>
<dbReference type="SUPFAM" id="SSF75005">
    <property type="entry name" value="Arabinanase/levansucrase/invertase"/>
    <property type="match status" value="2"/>
</dbReference>
<dbReference type="CDD" id="cd08994">
    <property type="entry name" value="GH43_62_32_68_117_130-like"/>
    <property type="match status" value="1"/>
</dbReference>
<evidence type="ECO:0000256" key="2">
    <source>
        <dbReference type="ARBA" id="ARBA00023277"/>
    </source>
</evidence>
<dbReference type="InterPro" id="IPR023296">
    <property type="entry name" value="Glyco_hydro_beta-prop_sf"/>
</dbReference>
<dbReference type="RefSeq" id="WP_168441966.1">
    <property type="nucleotide sequence ID" value="NZ_CAAHFG010000001.1"/>
</dbReference>
<dbReference type="Proteomes" id="UP000366872">
    <property type="component" value="Unassembled WGS sequence"/>
</dbReference>
<protein>
    <recommendedName>
        <fullName evidence="5">Glycosyl hydrolases family 43</fullName>
    </recommendedName>
</protein>
<evidence type="ECO:0000313" key="4">
    <source>
        <dbReference type="Proteomes" id="UP000366872"/>
    </source>
</evidence>
<dbReference type="EMBL" id="CAAHFG010000001">
    <property type="protein sequence ID" value="VGO12362.1"/>
    <property type="molecule type" value="Genomic_DNA"/>
</dbReference>
<gene>
    <name evidence="3" type="ORF">PDESU_00914</name>
</gene>
<keyword evidence="1" id="KW-0624">Polysaccharide degradation</keyword>